<protein>
    <submittedName>
        <fullName evidence="1">Uncharacterized protein</fullName>
    </submittedName>
</protein>
<name>A0AAW0BRN3_9AGAR</name>
<dbReference type="EMBL" id="JAWWNJ010000028">
    <property type="protein sequence ID" value="KAK7028751.1"/>
    <property type="molecule type" value="Genomic_DNA"/>
</dbReference>
<proteinExistence type="predicted"/>
<dbReference type="AlphaFoldDB" id="A0AAW0BRN3"/>
<accession>A0AAW0BRN3</accession>
<reference evidence="1 2" key="1">
    <citation type="journal article" date="2024" name="J Genomics">
        <title>Draft genome sequencing and assembly of Favolaschia claudopus CIRM-BRFM 2984 isolated from oak limbs.</title>
        <authorList>
            <person name="Navarro D."/>
            <person name="Drula E."/>
            <person name="Chaduli D."/>
            <person name="Cazenave R."/>
            <person name="Ahrendt S."/>
            <person name="Wang J."/>
            <person name="Lipzen A."/>
            <person name="Daum C."/>
            <person name="Barry K."/>
            <person name="Grigoriev I.V."/>
            <person name="Favel A."/>
            <person name="Rosso M.N."/>
            <person name="Martin F."/>
        </authorList>
    </citation>
    <scope>NUCLEOTIDE SEQUENCE [LARGE SCALE GENOMIC DNA]</scope>
    <source>
        <strain evidence="1 2">CIRM-BRFM 2984</strain>
    </source>
</reference>
<sequence length="125" mass="13941">MISPPTPSHTQRLELPHCRFPQHRHAVLRRIARALRWRCRCNNAREGVRPFLCLAVLRSHRYGNNVCSIGTVTNSTAGKYLIQYRSSDAACDLMPDAGDGYAGTISSPTVYGAILTSSDRSFQLH</sequence>
<evidence type="ECO:0000313" key="2">
    <source>
        <dbReference type="Proteomes" id="UP001362999"/>
    </source>
</evidence>
<organism evidence="1 2">
    <name type="scientific">Favolaschia claudopus</name>
    <dbReference type="NCBI Taxonomy" id="2862362"/>
    <lineage>
        <taxon>Eukaryota</taxon>
        <taxon>Fungi</taxon>
        <taxon>Dikarya</taxon>
        <taxon>Basidiomycota</taxon>
        <taxon>Agaricomycotina</taxon>
        <taxon>Agaricomycetes</taxon>
        <taxon>Agaricomycetidae</taxon>
        <taxon>Agaricales</taxon>
        <taxon>Marasmiineae</taxon>
        <taxon>Mycenaceae</taxon>
        <taxon>Favolaschia</taxon>
    </lineage>
</organism>
<comment type="caution">
    <text evidence="1">The sequence shown here is derived from an EMBL/GenBank/DDBJ whole genome shotgun (WGS) entry which is preliminary data.</text>
</comment>
<dbReference type="Proteomes" id="UP001362999">
    <property type="component" value="Unassembled WGS sequence"/>
</dbReference>
<evidence type="ECO:0000313" key="1">
    <source>
        <dbReference type="EMBL" id="KAK7028751.1"/>
    </source>
</evidence>
<keyword evidence="2" id="KW-1185">Reference proteome</keyword>
<gene>
    <name evidence="1" type="ORF">R3P38DRAFT_934751</name>
</gene>